<name>A0A097IJF1_9CORY</name>
<dbReference type="HOGENOM" id="CLU_2179398_0_0_11"/>
<sequence>MSTDTLYTRYLQIRDDDTNIQGASAISGSSLLPIIQHLATENDLSEQEVKAQIATGFAEKSGTDVDRVLRTIDELIALREEAHARAMDWKESNMAERAAIRRDREELPA</sequence>
<proteinExistence type="predicted"/>
<dbReference type="AlphaFoldDB" id="A0A097IJF1"/>
<dbReference type="RefSeq" id="WP_018022937.1">
    <property type="nucleotide sequence ID" value="NZ_AQUX01000016.1"/>
</dbReference>
<dbReference type="EMBL" id="CP006764">
    <property type="protein sequence ID" value="AIT62233.1"/>
    <property type="molecule type" value="Genomic_DNA"/>
</dbReference>
<reference evidence="1 2" key="1">
    <citation type="submission" date="2013-09" db="EMBL/GenBank/DDBJ databases">
        <title>Complete genome sequence of Corynebacterium doosanense CAU 212(T) (=DSM 45436(T)), isolated from activated sludge.</title>
        <authorList>
            <person name="Schaffert L."/>
            <person name="Albersmeier A."/>
            <person name="Kalinowski J."/>
            <person name="Ruckert C."/>
        </authorList>
    </citation>
    <scope>NUCLEOTIDE SEQUENCE [LARGE SCALE GENOMIC DNA]</scope>
    <source>
        <strain evidence="1 2">CAU 212</strain>
    </source>
</reference>
<dbReference type="Proteomes" id="UP000029914">
    <property type="component" value="Chromosome"/>
</dbReference>
<evidence type="ECO:0000313" key="1">
    <source>
        <dbReference type="EMBL" id="AIT62233.1"/>
    </source>
</evidence>
<dbReference type="KEGG" id="cdo:CDOO_03945"/>
<protein>
    <submittedName>
        <fullName evidence="1">Uncharacterized protein</fullName>
    </submittedName>
</protein>
<gene>
    <name evidence="1" type="ORF">CDOO_03945</name>
</gene>
<keyword evidence="2" id="KW-1185">Reference proteome</keyword>
<accession>A0A097IJF1</accession>
<organism evidence="1 2">
    <name type="scientific">Corynebacterium doosanense CAU 212 = DSM 45436</name>
    <dbReference type="NCBI Taxonomy" id="558173"/>
    <lineage>
        <taxon>Bacteria</taxon>
        <taxon>Bacillati</taxon>
        <taxon>Actinomycetota</taxon>
        <taxon>Actinomycetes</taxon>
        <taxon>Mycobacteriales</taxon>
        <taxon>Corynebacteriaceae</taxon>
        <taxon>Corynebacterium</taxon>
    </lineage>
</organism>
<evidence type="ECO:0000313" key="2">
    <source>
        <dbReference type="Proteomes" id="UP000029914"/>
    </source>
</evidence>